<comment type="caution">
    <text evidence="4">Lacks conserved residue(s) required for the propagation of feature annotation.</text>
</comment>
<dbReference type="InterPro" id="IPR001789">
    <property type="entry name" value="Sig_transdc_resp-reg_receiver"/>
</dbReference>
<evidence type="ECO:0000256" key="3">
    <source>
        <dbReference type="ARBA" id="ARBA00023163"/>
    </source>
</evidence>
<dbReference type="PANTHER" id="PTHR44688:SF16">
    <property type="entry name" value="DNA-BINDING TRANSCRIPTIONAL ACTIVATOR DEVR_DOSR"/>
    <property type="match status" value="1"/>
</dbReference>
<dbReference type="Proteomes" id="UP000261174">
    <property type="component" value="Unassembled WGS sequence"/>
</dbReference>
<keyword evidence="1" id="KW-0805">Transcription regulation</keyword>
<dbReference type="SMART" id="SM00421">
    <property type="entry name" value="HTH_LUXR"/>
    <property type="match status" value="1"/>
</dbReference>
<dbReference type="PROSITE" id="PS00622">
    <property type="entry name" value="HTH_LUXR_1"/>
    <property type="match status" value="1"/>
</dbReference>
<sequence>MMQQSMSPRFKVGVIEEDTHYRHELVLNISQHTDLSVCLHTATTAAAQTFMQQQPHLLLLGIPPGTQQRMEDIHILKSMQPTMLLVVMTPDEDPQVIQQAFEKGADGYLLKTDLFHNITRKLVHMLEYDQPVVSQQLFRYMLYRNKPEKSLQQTRLTKKEKEITDLVLEGLPYKAIAANLNLSLNTIQYHMKNIFFKLGIKTKSELFKMFYQ</sequence>
<dbReference type="GO" id="GO:0003677">
    <property type="term" value="F:DNA binding"/>
    <property type="evidence" value="ECO:0007669"/>
    <property type="project" value="UniProtKB-KW"/>
</dbReference>
<feature type="domain" description="Response regulatory" evidence="6">
    <location>
        <begin position="11"/>
        <end position="126"/>
    </location>
</feature>
<name>A0A3E1NTW8_9BACT</name>
<dbReference type="Gene3D" id="3.40.50.2300">
    <property type="match status" value="1"/>
</dbReference>
<dbReference type="EMBL" id="QTJV01000014">
    <property type="protein sequence ID" value="RFM31363.1"/>
    <property type="molecule type" value="Genomic_DNA"/>
</dbReference>
<keyword evidence="8" id="KW-1185">Reference proteome</keyword>
<dbReference type="OrthoDB" id="9797341at2"/>
<dbReference type="AlphaFoldDB" id="A0A3E1NTW8"/>
<evidence type="ECO:0000313" key="7">
    <source>
        <dbReference type="EMBL" id="RFM31363.1"/>
    </source>
</evidence>
<dbReference type="InterPro" id="IPR000792">
    <property type="entry name" value="Tscrpt_reg_LuxR_C"/>
</dbReference>
<dbReference type="InterPro" id="IPR036388">
    <property type="entry name" value="WH-like_DNA-bd_sf"/>
</dbReference>
<dbReference type="GO" id="GO:0006355">
    <property type="term" value="P:regulation of DNA-templated transcription"/>
    <property type="evidence" value="ECO:0007669"/>
    <property type="project" value="InterPro"/>
</dbReference>
<evidence type="ECO:0000256" key="1">
    <source>
        <dbReference type="ARBA" id="ARBA00023015"/>
    </source>
</evidence>
<proteinExistence type="predicted"/>
<evidence type="ECO:0000313" key="8">
    <source>
        <dbReference type="Proteomes" id="UP000261174"/>
    </source>
</evidence>
<dbReference type="RefSeq" id="WP_116856861.1">
    <property type="nucleotide sequence ID" value="NZ_QTJV01000014.1"/>
</dbReference>
<dbReference type="InterPro" id="IPR016032">
    <property type="entry name" value="Sig_transdc_resp-reg_C-effctor"/>
</dbReference>
<reference evidence="7 8" key="1">
    <citation type="submission" date="2018-08" db="EMBL/GenBank/DDBJ databases">
        <title>Chitinophaga sp. K20C18050901, a novel bacterium isolated from forest soil.</title>
        <authorList>
            <person name="Wang C."/>
        </authorList>
    </citation>
    <scope>NUCLEOTIDE SEQUENCE [LARGE SCALE GENOMIC DNA]</scope>
    <source>
        <strain evidence="7 8">K20C18050901</strain>
    </source>
</reference>
<protein>
    <submittedName>
        <fullName evidence="7">DNA-binding response regulator</fullName>
    </submittedName>
</protein>
<accession>A0A3E1NTW8</accession>
<gene>
    <name evidence="7" type="ORF">DXN04_28695</name>
</gene>
<keyword evidence="2 7" id="KW-0238">DNA-binding</keyword>
<dbReference type="SUPFAM" id="SSF52172">
    <property type="entry name" value="CheY-like"/>
    <property type="match status" value="1"/>
</dbReference>
<dbReference type="SUPFAM" id="SSF46894">
    <property type="entry name" value="C-terminal effector domain of the bipartite response regulators"/>
    <property type="match status" value="1"/>
</dbReference>
<dbReference type="PROSITE" id="PS50110">
    <property type="entry name" value="RESPONSE_REGULATORY"/>
    <property type="match status" value="1"/>
</dbReference>
<evidence type="ECO:0000259" key="5">
    <source>
        <dbReference type="PROSITE" id="PS50043"/>
    </source>
</evidence>
<evidence type="ECO:0000259" key="6">
    <source>
        <dbReference type="PROSITE" id="PS50110"/>
    </source>
</evidence>
<dbReference type="GO" id="GO:0000160">
    <property type="term" value="P:phosphorelay signal transduction system"/>
    <property type="evidence" value="ECO:0007669"/>
    <property type="project" value="InterPro"/>
</dbReference>
<dbReference type="PRINTS" id="PR00038">
    <property type="entry name" value="HTHLUXR"/>
</dbReference>
<feature type="domain" description="HTH luxR-type" evidence="5">
    <location>
        <begin position="149"/>
        <end position="212"/>
    </location>
</feature>
<evidence type="ECO:0000256" key="2">
    <source>
        <dbReference type="ARBA" id="ARBA00023125"/>
    </source>
</evidence>
<keyword evidence="3" id="KW-0804">Transcription</keyword>
<dbReference type="InterPro" id="IPR011006">
    <property type="entry name" value="CheY-like_superfamily"/>
</dbReference>
<dbReference type="PANTHER" id="PTHR44688">
    <property type="entry name" value="DNA-BINDING TRANSCRIPTIONAL ACTIVATOR DEVR_DOSR"/>
    <property type="match status" value="1"/>
</dbReference>
<comment type="caution">
    <text evidence="7">The sequence shown here is derived from an EMBL/GenBank/DDBJ whole genome shotgun (WGS) entry which is preliminary data.</text>
</comment>
<dbReference type="Pfam" id="PF00196">
    <property type="entry name" value="GerE"/>
    <property type="match status" value="1"/>
</dbReference>
<dbReference type="CDD" id="cd06170">
    <property type="entry name" value="LuxR_C_like"/>
    <property type="match status" value="1"/>
</dbReference>
<dbReference type="Gene3D" id="1.10.10.10">
    <property type="entry name" value="Winged helix-like DNA-binding domain superfamily/Winged helix DNA-binding domain"/>
    <property type="match status" value="1"/>
</dbReference>
<evidence type="ECO:0000256" key="4">
    <source>
        <dbReference type="PROSITE-ProRule" id="PRU00169"/>
    </source>
</evidence>
<organism evidence="7 8">
    <name type="scientific">Chitinophaga silvisoli</name>
    <dbReference type="NCBI Taxonomy" id="2291814"/>
    <lineage>
        <taxon>Bacteria</taxon>
        <taxon>Pseudomonadati</taxon>
        <taxon>Bacteroidota</taxon>
        <taxon>Chitinophagia</taxon>
        <taxon>Chitinophagales</taxon>
        <taxon>Chitinophagaceae</taxon>
        <taxon>Chitinophaga</taxon>
    </lineage>
</organism>
<dbReference type="PROSITE" id="PS50043">
    <property type="entry name" value="HTH_LUXR_2"/>
    <property type="match status" value="1"/>
</dbReference>